<keyword evidence="1" id="KW-0472">Membrane</keyword>
<proteinExistence type="predicted"/>
<evidence type="ECO:0000256" key="1">
    <source>
        <dbReference type="SAM" id="Phobius"/>
    </source>
</evidence>
<keyword evidence="1" id="KW-1133">Transmembrane helix</keyword>
<reference evidence="2 3" key="1">
    <citation type="submission" date="2018-09" db="EMBL/GenBank/DDBJ databases">
        <title>The draft genome of Acinetobacter spp. strains.</title>
        <authorList>
            <person name="Qin J."/>
            <person name="Feng Y."/>
            <person name="Zong Z."/>
        </authorList>
    </citation>
    <scope>NUCLEOTIDE SEQUENCE [LARGE SCALE GENOMIC DNA]</scope>
    <source>
        <strain evidence="2 3">WCHAc060115</strain>
    </source>
</reference>
<dbReference type="Proteomes" id="UP000280405">
    <property type="component" value="Unassembled WGS sequence"/>
</dbReference>
<feature type="transmembrane region" description="Helical" evidence="1">
    <location>
        <begin position="50"/>
        <end position="73"/>
    </location>
</feature>
<feature type="transmembrane region" description="Helical" evidence="1">
    <location>
        <begin position="79"/>
        <end position="97"/>
    </location>
</feature>
<dbReference type="RefSeq" id="WP_120383530.1">
    <property type="nucleotide sequence ID" value="NZ_RAXT01000009.1"/>
</dbReference>
<dbReference type="EMBL" id="RAXT01000009">
    <property type="protein sequence ID" value="RKG38681.1"/>
    <property type="molecule type" value="Genomic_DNA"/>
</dbReference>
<evidence type="ECO:0000313" key="2">
    <source>
        <dbReference type="EMBL" id="RKG38681.1"/>
    </source>
</evidence>
<name>A0A3A8FBV9_9GAMM</name>
<accession>A0A3A8FBV9</accession>
<dbReference type="InterPro" id="IPR011846">
    <property type="entry name" value="Cyd_oper_YbgE"/>
</dbReference>
<feature type="transmembrane region" description="Helical" evidence="1">
    <location>
        <begin position="16"/>
        <end position="38"/>
    </location>
</feature>
<dbReference type="OrthoDB" id="5298003at2"/>
<protein>
    <submittedName>
        <fullName evidence="2">Cytochrome bd biosynthesis protein</fullName>
    </submittedName>
</protein>
<keyword evidence="1" id="KW-0812">Transmembrane</keyword>
<evidence type="ECO:0000313" key="3">
    <source>
        <dbReference type="Proteomes" id="UP000280405"/>
    </source>
</evidence>
<keyword evidence="3" id="KW-1185">Reference proteome</keyword>
<comment type="caution">
    <text evidence="2">The sequence shown here is derived from an EMBL/GenBank/DDBJ whole genome shotgun (WGS) entry which is preliminary data.</text>
</comment>
<gene>
    <name evidence="2" type="ORF">D7V20_06640</name>
</gene>
<sequence>MTEIAMTTEENKPNKIAMAISFLMALPLASVLLIHPAMMLDANGHYNHSALMMVMIGISGGFIHGVGFLPQFWVWKWLFSPYIAWPLMLWGYYTWLLT</sequence>
<dbReference type="Pfam" id="PF09600">
    <property type="entry name" value="Cyd_oper_YbgE"/>
    <property type="match status" value="1"/>
</dbReference>
<organism evidence="2 3">
    <name type="scientific">Acinetobacter rongchengensis</name>
    <dbReference type="NCBI Taxonomy" id="2419601"/>
    <lineage>
        <taxon>Bacteria</taxon>
        <taxon>Pseudomonadati</taxon>
        <taxon>Pseudomonadota</taxon>
        <taxon>Gammaproteobacteria</taxon>
        <taxon>Moraxellales</taxon>
        <taxon>Moraxellaceae</taxon>
        <taxon>Acinetobacter</taxon>
    </lineage>
</organism>
<dbReference type="AlphaFoldDB" id="A0A3A8FBV9"/>